<evidence type="ECO:0000313" key="2">
    <source>
        <dbReference type="Proteomes" id="UP000188993"/>
    </source>
</evidence>
<sequence>MWVIEMNIIEYVNTTSKEIDTNRHLDALILAQSIYFEFEKIPFFNEKLPLKIADLEKEKASEAFRLGEKSVFKKNHVHFINALIQNPVFQNVQIVDFQNQLVEEIDKQFAAITYLVNGNKLFIAFRGTDSTMIGWKEDFNMMYSEYVPSQLSAKAYLEQTASQYPYEVTVSGHSKGGNIAVYAATTCKEEYVNRIKKVYNFDGPGFPIEFANSERYNNILKITEKYVPQFSFFGTLMNSSEPIFVIKSSSVSLYQHDPYSWLIKEGELIRVNEISPISRQLSNSISTWLKTVSKEQRERATDELFQGFKRLNICTIDDLRNFLSIQSIKDISIIYNSVDPEIRSYVIEISKELLRLFLFDREKEENKSFYRKLSFIRRLG</sequence>
<dbReference type="AlphaFoldDB" id="A0A1S6IPP9"/>
<dbReference type="SUPFAM" id="SSF53474">
    <property type="entry name" value="alpha/beta-Hydrolases"/>
    <property type="match status" value="1"/>
</dbReference>
<proteinExistence type="predicted"/>
<dbReference type="Gene3D" id="3.40.50.1820">
    <property type="entry name" value="alpha/beta hydrolase"/>
    <property type="match status" value="1"/>
</dbReference>
<protein>
    <recommendedName>
        <fullName evidence="3">DUF2974 domain-containing protein</fullName>
    </recommendedName>
</protein>
<dbReference type="InterPro" id="IPR024499">
    <property type="entry name" value="Mbeg1-like"/>
</dbReference>
<name>A0A1S6IPP9_9LACT</name>
<keyword evidence="2" id="KW-1185">Reference proteome</keyword>
<gene>
    <name evidence="1" type="ORF">BW727_101165</name>
</gene>
<evidence type="ECO:0000313" key="1">
    <source>
        <dbReference type="EMBL" id="AQS53532.1"/>
    </source>
</evidence>
<dbReference type="KEGG" id="jda:BW727_101165"/>
<dbReference type="Proteomes" id="UP000188993">
    <property type="component" value="Chromosome"/>
</dbReference>
<dbReference type="InterPro" id="IPR029058">
    <property type="entry name" value="AB_hydrolase_fold"/>
</dbReference>
<organism evidence="1 2">
    <name type="scientific">Jeotgalibaca dankookensis</name>
    <dbReference type="NCBI Taxonomy" id="708126"/>
    <lineage>
        <taxon>Bacteria</taxon>
        <taxon>Bacillati</taxon>
        <taxon>Bacillota</taxon>
        <taxon>Bacilli</taxon>
        <taxon>Lactobacillales</taxon>
        <taxon>Carnobacteriaceae</taxon>
        <taxon>Jeotgalibaca</taxon>
    </lineage>
</organism>
<accession>A0A1S6IPP9</accession>
<dbReference type="EMBL" id="CP019728">
    <property type="protein sequence ID" value="AQS53532.1"/>
    <property type="molecule type" value="Genomic_DNA"/>
</dbReference>
<dbReference type="STRING" id="708126.BW727_101165"/>
<reference evidence="1 2" key="1">
    <citation type="journal article" date="2014" name="Int. J. Syst. Evol. Microbiol.">
        <title>Jeotgalibaca dankookensis gen. nov., sp. nov., a member of the family Carnobacteriaceae, isolated from seujeot (Korean traditional food).</title>
        <authorList>
            <person name="Lee D.G."/>
            <person name="Trujillo M.E."/>
            <person name="Kang H."/>
            <person name="Ahn T.Y."/>
        </authorList>
    </citation>
    <scope>NUCLEOTIDE SEQUENCE [LARGE SCALE GENOMIC DNA]</scope>
    <source>
        <strain evidence="1 2">EX-07</strain>
    </source>
</reference>
<evidence type="ECO:0008006" key="3">
    <source>
        <dbReference type="Google" id="ProtNLM"/>
    </source>
</evidence>
<dbReference type="Pfam" id="PF11187">
    <property type="entry name" value="Mbeg1-like"/>
    <property type="match status" value="1"/>
</dbReference>